<evidence type="ECO:0000313" key="3">
    <source>
        <dbReference type="EMBL" id="PNV66304.1"/>
    </source>
</evidence>
<dbReference type="SUPFAM" id="SSF49899">
    <property type="entry name" value="Concanavalin A-like lectins/glucanases"/>
    <property type="match status" value="1"/>
</dbReference>
<dbReference type="AlphaFoldDB" id="A0A2K2U7P7"/>
<dbReference type="NCBIfam" id="TIGR01409">
    <property type="entry name" value="TAT_signal_seq"/>
    <property type="match status" value="1"/>
</dbReference>
<sequence>MDTRQLASAYSRNTFGVSRRDFIKMAAVAGVTAVSGMLVFPEREAEAAFTKPEDPHWPSLTGDKIRFTVHSDTHVGADQNNNYRDKIPTAFSAIYAMAPDINAHFFVGDSADAGRPDQYDELAQLLNANVRKPVGIVMGNHEYYNWGGNKQKAQDAFRSFLSSGLSVADSFQTPGGANEGQIDADFVVGGYHVLAVSPEPGGYDNSWYGGKRDWILERCAKAATEDPNKPIFLLTHHPFPNTVWHSGSNSWDGQFDENANTEQSGTFYRSLCEKYPQIIHFSGHTHIPMADPRSIYQDGGFTLIQTATFANNFWMADGGYDEDGDANGHPSAGQDANQCELVEIDPETHAVSVYRLDFRSGRALGEPWIIEPSKGVTGFRYTHAGMAERSKPPLVAEGAAVTVPEESITAGGASFSVTASRVAPDTSGLESDIVISYRAEVSEEGSPGDIVYDARFMSDYYKAESNRSEIFERPLFGAALAEETTYTLRVFAANPFEKETLVGETSFRTSARVAIPLGDPLLSVDFSAGSHADASSAPHNAIPVGSLAYESDTFGVPVAVFDGSSAVGYDFAAEDYAAIAQSETIEVLFQFTANPTNEYFDLFSSAQVAGQDLSYYAPQLQHYINTGSGYQRTEATVPLNAWTHVLTTYDGVTMSYYLNGNLVSTLDNAGAIPAPTAAATRWFVGADVNSDGEMEKPMVGKIAFAKLTPGVATAAQAADLYVASAPVSGVVEPPSADAVGSATVSEVYVIPPLLFEDASGRHLQGIPSVVGPDGASAKIERSETGEGADAAKVYRFTPTTEGAHTVTYAAGYAQRPSFELIVAAATADPDPGPGSTPDPGPGPESDPDSFAPEADEPDPAMRAGALAQTGDPFAGSAIVGIAAIAGAALCATRSFIKDGPDEDEQVLLRAKASAKDPCRQSEQAQEARYEPKWKARDRLRGHDAREGGERR</sequence>
<dbReference type="InterPro" id="IPR006311">
    <property type="entry name" value="TAT_signal"/>
</dbReference>
<dbReference type="GO" id="GO:0016787">
    <property type="term" value="F:hydrolase activity"/>
    <property type="evidence" value="ECO:0007669"/>
    <property type="project" value="InterPro"/>
</dbReference>
<comment type="caution">
    <text evidence="3">The sequence shown here is derived from an EMBL/GenBank/DDBJ whole genome shotgun (WGS) entry which is preliminary data.</text>
</comment>
<evidence type="ECO:0000256" key="1">
    <source>
        <dbReference type="SAM" id="MobiDB-lite"/>
    </source>
</evidence>
<accession>A0A2K2U7P7</accession>
<name>A0A2K2U7P7_9ACTN</name>
<feature type="domain" description="Calcineurin-like phosphoesterase" evidence="2">
    <location>
        <begin position="65"/>
        <end position="288"/>
    </location>
</feature>
<gene>
    <name evidence="3" type="ORF">C2L80_01785</name>
</gene>
<dbReference type="InterPro" id="IPR029052">
    <property type="entry name" value="Metallo-depent_PP-like"/>
</dbReference>
<dbReference type="Proteomes" id="UP000236488">
    <property type="component" value="Unassembled WGS sequence"/>
</dbReference>
<dbReference type="SUPFAM" id="SSF56300">
    <property type="entry name" value="Metallo-dependent phosphatases"/>
    <property type="match status" value="1"/>
</dbReference>
<dbReference type="InterPro" id="IPR019546">
    <property type="entry name" value="TAT_signal_bac_arc"/>
</dbReference>
<proteinExistence type="predicted"/>
<dbReference type="PANTHER" id="PTHR31302">
    <property type="entry name" value="TRANSMEMBRANE PROTEIN WITH METALLOPHOSPHOESTERASE DOMAIN-RELATED"/>
    <property type="match status" value="1"/>
</dbReference>
<dbReference type="InterPro" id="IPR051158">
    <property type="entry name" value="Metallophosphoesterase_sf"/>
</dbReference>
<keyword evidence="4" id="KW-1185">Reference proteome</keyword>
<protein>
    <submittedName>
        <fullName evidence="3">Metallophosphoesterase</fullName>
    </submittedName>
</protein>
<feature type="compositionally biased region" description="Pro residues" evidence="1">
    <location>
        <begin position="830"/>
        <end position="844"/>
    </location>
</feature>
<dbReference type="RefSeq" id="WP_103262511.1">
    <property type="nucleotide sequence ID" value="NZ_PPEL01000004.1"/>
</dbReference>
<dbReference type="EMBL" id="PPEL01000004">
    <property type="protein sequence ID" value="PNV66304.1"/>
    <property type="molecule type" value="Genomic_DNA"/>
</dbReference>
<dbReference type="InterPro" id="IPR013320">
    <property type="entry name" value="ConA-like_dom_sf"/>
</dbReference>
<reference evidence="3 4" key="1">
    <citation type="journal article" date="2018" name="Int. J. Syst. Evol. Microbiol.">
        <title>Rubneribacter badeniensis gen. nov., sp. nov. and Enteroscipio rubneri gen. nov., sp. nov., new members of the Eggerthellaceae isolated from human faeces.</title>
        <authorList>
            <person name="Danylec N."/>
            <person name="Gobl A."/>
            <person name="Stoll D.A."/>
            <person name="Hetzer B."/>
            <person name="Kulling S.E."/>
            <person name="Huch M."/>
        </authorList>
    </citation>
    <scope>NUCLEOTIDE SEQUENCE [LARGE SCALE GENOMIC DNA]</scope>
    <source>
        <strain evidence="3 4">ResAG-85</strain>
    </source>
</reference>
<dbReference type="Pfam" id="PF13385">
    <property type="entry name" value="Laminin_G_3"/>
    <property type="match status" value="1"/>
</dbReference>
<feature type="region of interest" description="Disordered" evidence="1">
    <location>
        <begin position="911"/>
        <end position="951"/>
    </location>
</feature>
<dbReference type="InterPro" id="IPR004843">
    <property type="entry name" value="Calcineurin-like_PHP"/>
</dbReference>
<dbReference type="Gene3D" id="2.60.120.200">
    <property type="match status" value="1"/>
</dbReference>
<feature type="region of interest" description="Disordered" evidence="1">
    <location>
        <begin position="826"/>
        <end position="859"/>
    </location>
</feature>
<feature type="compositionally biased region" description="Basic and acidic residues" evidence="1">
    <location>
        <begin position="913"/>
        <end position="951"/>
    </location>
</feature>
<dbReference type="PANTHER" id="PTHR31302:SF0">
    <property type="entry name" value="TRANSMEMBRANE PROTEIN WITH METALLOPHOSPHOESTERASE DOMAIN"/>
    <property type="match status" value="1"/>
</dbReference>
<organism evidence="3 4">
    <name type="scientific">Rubneribacter badeniensis</name>
    <dbReference type="NCBI Taxonomy" id="2070688"/>
    <lineage>
        <taxon>Bacteria</taxon>
        <taxon>Bacillati</taxon>
        <taxon>Actinomycetota</taxon>
        <taxon>Coriobacteriia</taxon>
        <taxon>Eggerthellales</taxon>
        <taxon>Eggerthellaceae</taxon>
        <taxon>Rubneribacter</taxon>
    </lineage>
</organism>
<dbReference type="Pfam" id="PF00149">
    <property type="entry name" value="Metallophos"/>
    <property type="match status" value="1"/>
</dbReference>
<dbReference type="Gene3D" id="3.60.21.10">
    <property type="match status" value="1"/>
</dbReference>
<dbReference type="PROSITE" id="PS51318">
    <property type="entry name" value="TAT"/>
    <property type="match status" value="1"/>
</dbReference>
<evidence type="ECO:0000259" key="2">
    <source>
        <dbReference type="Pfam" id="PF00149"/>
    </source>
</evidence>
<evidence type="ECO:0000313" key="4">
    <source>
        <dbReference type="Proteomes" id="UP000236488"/>
    </source>
</evidence>